<accession>A0A809RAJ8</accession>
<dbReference type="Proteomes" id="UP000662914">
    <property type="component" value="Chromosome"/>
</dbReference>
<evidence type="ECO:0000313" key="1">
    <source>
        <dbReference type="EMBL" id="BBO21375.1"/>
    </source>
</evidence>
<sequence length="166" mass="18772">MKKSTPIYGVTRVDNETSRTHGWLVTVQRRGVIFRRQFSDGVLGGKARSLAAAKAYRDEIVAKHPPLSRREHAEIVKKSNKSGVVGVCRYCASESGRRPNAEERWFWVASWVLPDGRAKRVKFSVRKYGEEGAFKLAAKARREAVRQMAGNFDPGATRRKKRLSRA</sequence>
<name>A0A809RAJ8_9PROT</name>
<gene>
    <name evidence="1" type="ORF">DSYM_20740</name>
</gene>
<dbReference type="KEGG" id="ddz:DSYM_20740"/>
<proteinExistence type="predicted"/>
<organism evidence="1 2">
    <name type="scientific">Candidatus Desulfobacillus denitrificans</name>
    <dbReference type="NCBI Taxonomy" id="2608985"/>
    <lineage>
        <taxon>Bacteria</taxon>
        <taxon>Pseudomonadati</taxon>
        <taxon>Pseudomonadota</taxon>
        <taxon>Betaproteobacteria</taxon>
        <taxon>Candidatus Desulfobacillus</taxon>
    </lineage>
</organism>
<dbReference type="EMBL" id="AP021857">
    <property type="protein sequence ID" value="BBO21375.1"/>
    <property type="molecule type" value="Genomic_DNA"/>
</dbReference>
<dbReference type="Gene3D" id="1.20.5.2050">
    <property type="match status" value="1"/>
</dbReference>
<evidence type="ECO:0000313" key="2">
    <source>
        <dbReference type="Proteomes" id="UP000662914"/>
    </source>
</evidence>
<reference evidence="1" key="1">
    <citation type="journal article" name="DNA Res.">
        <title>The physiological potential of anammox bacteria as revealed by their core genome structure.</title>
        <authorList>
            <person name="Okubo T."/>
            <person name="Toyoda A."/>
            <person name="Fukuhara K."/>
            <person name="Uchiyama I."/>
            <person name="Harigaya Y."/>
            <person name="Kuroiwa M."/>
            <person name="Suzuki T."/>
            <person name="Murakami Y."/>
            <person name="Suwa Y."/>
            <person name="Takami H."/>
        </authorList>
    </citation>
    <scope>NUCLEOTIDE SEQUENCE</scope>
    <source>
        <strain evidence="1">317325-3</strain>
    </source>
</reference>
<protein>
    <submittedName>
        <fullName evidence="1">AP2 domain-containing protein</fullName>
    </submittedName>
</protein>
<dbReference type="AlphaFoldDB" id="A0A809RAJ8"/>